<evidence type="ECO:0000256" key="3">
    <source>
        <dbReference type="ARBA" id="ARBA00023125"/>
    </source>
</evidence>
<dbReference type="GO" id="GO:0003700">
    <property type="term" value="F:DNA-binding transcription factor activity"/>
    <property type="evidence" value="ECO:0007669"/>
    <property type="project" value="InterPro"/>
</dbReference>
<protein>
    <recommendedName>
        <fullName evidence="7">WRKY domain-containing protein</fullName>
    </recommendedName>
</protein>
<keyword evidence="2" id="KW-0805">Transcription regulation</keyword>
<keyword evidence="5" id="KW-0539">Nucleus</keyword>
<evidence type="ECO:0000256" key="5">
    <source>
        <dbReference type="ARBA" id="ARBA00023242"/>
    </source>
</evidence>
<dbReference type="GO" id="GO:0005634">
    <property type="term" value="C:nucleus"/>
    <property type="evidence" value="ECO:0007669"/>
    <property type="project" value="UniProtKB-SubCell"/>
</dbReference>
<gene>
    <name evidence="8" type="ORF">RIF29_09309</name>
</gene>
<dbReference type="Gene3D" id="2.20.25.80">
    <property type="entry name" value="WRKY domain"/>
    <property type="match status" value="1"/>
</dbReference>
<evidence type="ECO:0000313" key="8">
    <source>
        <dbReference type="EMBL" id="KAK7281373.1"/>
    </source>
</evidence>
<feature type="region of interest" description="Disordered" evidence="6">
    <location>
        <begin position="174"/>
        <end position="197"/>
    </location>
</feature>
<feature type="compositionally biased region" description="Polar residues" evidence="6">
    <location>
        <begin position="174"/>
        <end position="193"/>
    </location>
</feature>
<comment type="caution">
    <text evidence="8">The sequence shown here is derived from an EMBL/GenBank/DDBJ whole genome shotgun (WGS) entry which is preliminary data.</text>
</comment>
<proteinExistence type="predicted"/>
<dbReference type="PANTHER" id="PTHR31429:SF64">
    <property type="entry name" value="TRANSCRIPTION FACTOR WRKY FAMILY-RELATED"/>
    <property type="match status" value="1"/>
</dbReference>
<dbReference type="GO" id="GO:0043565">
    <property type="term" value="F:sequence-specific DNA binding"/>
    <property type="evidence" value="ECO:0007669"/>
    <property type="project" value="InterPro"/>
</dbReference>
<keyword evidence="3" id="KW-0238">DNA-binding</keyword>
<dbReference type="PROSITE" id="PS50811">
    <property type="entry name" value="WRKY"/>
    <property type="match status" value="1"/>
</dbReference>
<evidence type="ECO:0000256" key="2">
    <source>
        <dbReference type="ARBA" id="ARBA00023015"/>
    </source>
</evidence>
<accession>A0AAN9FZF8</accession>
<reference evidence="8 9" key="1">
    <citation type="submission" date="2024-01" db="EMBL/GenBank/DDBJ databases">
        <title>The genomes of 5 underutilized Papilionoideae crops provide insights into root nodulation and disease resistanc.</title>
        <authorList>
            <person name="Yuan L."/>
        </authorList>
    </citation>
    <scope>NUCLEOTIDE SEQUENCE [LARGE SCALE GENOMIC DNA]</scope>
    <source>
        <strain evidence="8">ZHUSHIDOU_FW_LH</strain>
        <tissue evidence="8">Leaf</tissue>
    </source>
</reference>
<dbReference type="EMBL" id="JAYWIO010000002">
    <property type="protein sequence ID" value="KAK7281373.1"/>
    <property type="molecule type" value="Genomic_DNA"/>
</dbReference>
<evidence type="ECO:0000256" key="4">
    <source>
        <dbReference type="ARBA" id="ARBA00023163"/>
    </source>
</evidence>
<evidence type="ECO:0000256" key="1">
    <source>
        <dbReference type="ARBA" id="ARBA00004123"/>
    </source>
</evidence>
<evidence type="ECO:0000256" key="6">
    <source>
        <dbReference type="SAM" id="MobiDB-lite"/>
    </source>
</evidence>
<dbReference type="PANTHER" id="PTHR31429">
    <property type="entry name" value="WRKY TRANSCRIPTION FACTOR 36-RELATED"/>
    <property type="match status" value="1"/>
</dbReference>
<name>A0AAN9FZF8_CROPI</name>
<dbReference type="InterPro" id="IPR003657">
    <property type="entry name" value="WRKY_dom"/>
</dbReference>
<dbReference type="InterPro" id="IPR036576">
    <property type="entry name" value="WRKY_dom_sf"/>
</dbReference>
<organism evidence="8 9">
    <name type="scientific">Crotalaria pallida</name>
    <name type="common">Smooth rattlebox</name>
    <name type="synonym">Crotalaria striata</name>
    <dbReference type="NCBI Taxonomy" id="3830"/>
    <lineage>
        <taxon>Eukaryota</taxon>
        <taxon>Viridiplantae</taxon>
        <taxon>Streptophyta</taxon>
        <taxon>Embryophyta</taxon>
        <taxon>Tracheophyta</taxon>
        <taxon>Spermatophyta</taxon>
        <taxon>Magnoliopsida</taxon>
        <taxon>eudicotyledons</taxon>
        <taxon>Gunneridae</taxon>
        <taxon>Pentapetalae</taxon>
        <taxon>rosids</taxon>
        <taxon>fabids</taxon>
        <taxon>Fabales</taxon>
        <taxon>Fabaceae</taxon>
        <taxon>Papilionoideae</taxon>
        <taxon>50 kb inversion clade</taxon>
        <taxon>genistoids sensu lato</taxon>
        <taxon>core genistoids</taxon>
        <taxon>Crotalarieae</taxon>
        <taxon>Crotalaria</taxon>
    </lineage>
</organism>
<dbReference type="Proteomes" id="UP001372338">
    <property type="component" value="Unassembled WGS sequence"/>
</dbReference>
<dbReference type="AlphaFoldDB" id="A0AAN9FZF8"/>
<dbReference type="InterPro" id="IPR044810">
    <property type="entry name" value="WRKY_plant"/>
</dbReference>
<keyword evidence="9" id="KW-1185">Reference proteome</keyword>
<comment type="subcellular location">
    <subcellularLocation>
        <location evidence="1">Nucleus</location>
    </subcellularLocation>
</comment>
<evidence type="ECO:0000259" key="7">
    <source>
        <dbReference type="PROSITE" id="PS50811"/>
    </source>
</evidence>
<keyword evidence="4" id="KW-0804">Transcription</keyword>
<sequence length="218" mass="23573">MYQVQRCFRDETVLITTYEGNHNHSLPPAARPMASSTSAALKMFLSGSTTSLHGSTLPNSHLFSSLSTSGSTGLVTLSPSATCPTITLDLTQPSNRSYLQFQRANTNSLDHRQFFPLPLHGYNNQTTYEGLYLTSKLPNIIPQEKNLALMDIVSEAIAKDPSLKAALESAVSSITGGSGGPQNINNHNQSSESGYDPYSKMPAIYNTSSAPHYSIDLE</sequence>
<feature type="domain" description="WRKY" evidence="7">
    <location>
        <begin position="1"/>
        <end position="27"/>
    </location>
</feature>
<evidence type="ECO:0000313" key="9">
    <source>
        <dbReference type="Proteomes" id="UP001372338"/>
    </source>
</evidence>